<keyword evidence="3" id="KW-1185">Reference proteome</keyword>
<evidence type="ECO:0000313" key="2">
    <source>
        <dbReference type="EMBL" id="GIE04558.1"/>
    </source>
</evidence>
<dbReference type="RefSeq" id="WP_203731398.1">
    <property type="nucleotide sequence ID" value="NZ_BAAATX010000011.1"/>
</dbReference>
<proteinExistence type="predicted"/>
<reference evidence="2 3" key="1">
    <citation type="submission" date="2021-01" db="EMBL/GenBank/DDBJ databases">
        <title>Whole genome shotgun sequence of Actinoplanes durhamensis NBRC 14914.</title>
        <authorList>
            <person name="Komaki H."/>
            <person name="Tamura T."/>
        </authorList>
    </citation>
    <scope>NUCLEOTIDE SEQUENCE [LARGE SCALE GENOMIC DNA]</scope>
    <source>
        <strain evidence="2 3">NBRC 14914</strain>
    </source>
</reference>
<protein>
    <recommendedName>
        <fullName evidence="4">Type III effector protein</fullName>
    </recommendedName>
</protein>
<name>A0ABQ3Z3Y9_9ACTN</name>
<gene>
    <name evidence="2" type="ORF">Adu01nite_59080</name>
</gene>
<comment type="caution">
    <text evidence="2">The sequence shown here is derived from an EMBL/GenBank/DDBJ whole genome shotgun (WGS) entry which is preliminary data.</text>
</comment>
<dbReference type="EMBL" id="BOML01000048">
    <property type="protein sequence ID" value="GIE04558.1"/>
    <property type="molecule type" value="Genomic_DNA"/>
</dbReference>
<evidence type="ECO:0008006" key="4">
    <source>
        <dbReference type="Google" id="ProtNLM"/>
    </source>
</evidence>
<organism evidence="2 3">
    <name type="scientific">Paractinoplanes durhamensis</name>
    <dbReference type="NCBI Taxonomy" id="113563"/>
    <lineage>
        <taxon>Bacteria</taxon>
        <taxon>Bacillati</taxon>
        <taxon>Actinomycetota</taxon>
        <taxon>Actinomycetes</taxon>
        <taxon>Micromonosporales</taxon>
        <taxon>Micromonosporaceae</taxon>
        <taxon>Paractinoplanes</taxon>
    </lineage>
</organism>
<evidence type="ECO:0000313" key="3">
    <source>
        <dbReference type="Proteomes" id="UP000637628"/>
    </source>
</evidence>
<feature type="region of interest" description="Disordered" evidence="1">
    <location>
        <begin position="209"/>
        <end position="231"/>
    </location>
</feature>
<sequence length="231" mass="24087">MADTPAGAALSAPAKRDLAVVIAAIAAAAHAVQQPAADHAALQPAELLDALVLLRWAQSELAGLEPTLIAAARAAGVSWQALAPALGVASRQAAERRYLRSTAAATDQPGDTRDARVQAERDRRSAHRAVTQWANDNVADLRRLAGQITALTDLDETAATALARLHQALGDPDASALPALLAAIHHHLPEHPDLAGQIDTVTAHTDHIRRRHPAQGRGGISPAPAADRTAR</sequence>
<evidence type="ECO:0000256" key="1">
    <source>
        <dbReference type="SAM" id="MobiDB-lite"/>
    </source>
</evidence>
<accession>A0ABQ3Z3Y9</accession>
<dbReference type="Proteomes" id="UP000637628">
    <property type="component" value="Unassembled WGS sequence"/>
</dbReference>